<name>A0A2K3L1W3_TRIPR</name>
<dbReference type="PANTHER" id="PTHR11817">
    <property type="entry name" value="PYRUVATE KINASE"/>
    <property type="match status" value="1"/>
</dbReference>
<comment type="subunit">
    <text evidence="1">Homotetramer.</text>
</comment>
<dbReference type="ExpressionAtlas" id="A0A2K3L1W3">
    <property type="expression patterns" value="baseline"/>
</dbReference>
<proteinExistence type="predicted"/>
<feature type="domain" description="Pyruvate kinase C-terminal" evidence="3">
    <location>
        <begin position="39"/>
        <end position="156"/>
    </location>
</feature>
<dbReference type="GO" id="GO:0016301">
    <property type="term" value="F:kinase activity"/>
    <property type="evidence" value="ECO:0007669"/>
    <property type="project" value="UniProtKB-KW"/>
</dbReference>
<accession>A0A2K3L1W3</accession>
<dbReference type="FunFam" id="3.40.1380.20:FF:000005">
    <property type="entry name" value="Pyruvate kinase"/>
    <property type="match status" value="1"/>
</dbReference>
<dbReference type="SUPFAM" id="SSF52935">
    <property type="entry name" value="PK C-terminal domain-like"/>
    <property type="match status" value="1"/>
</dbReference>
<dbReference type="Gene3D" id="3.40.1380.20">
    <property type="entry name" value="Pyruvate kinase, C-terminal domain"/>
    <property type="match status" value="1"/>
</dbReference>
<sequence>ELAVRTMAKICVEAESTIDYGDVFKRIMQHSPVPMSPLESLASSAVRTAFSARAALILVLTRGGTTAKLVAKYRPGTPILSVVVPELTTDAFDWSCSDESPARHSLIFRGLIPVLSAASARASHEETTEDAIEFALQCAKGKGLCVNGDSVVVLHHNEASIEDSDVFDSGQSLSTRGQLSRQAPIFDEDLAVEGIPNTFEDIHPFDLFEQLFVSLLGLGFAIAEPLLSSNKDFSKLFYDCKDYIVTTCQSTKWSENVDDLVQVVGTFGFDMAKSFTFKTSYLFVNILSNVNIRSLYESKAGLI</sequence>
<dbReference type="InterPro" id="IPR015795">
    <property type="entry name" value="Pyrv_Knase_C"/>
</dbReference>
<dbReference type="GO" id="GO:0030955">
    <property type="term" value="F:potassium ion binding"/>
    <property type="evidence" value="ECO:0007669"/>
    <property type="project" value="InterPro"/>
</dbReference>
<keyword evidence="4" id="KW-0670">Pyruvate</keyword>
<dbReference type="Proteomes" id="UP000236291">
    <property type="component" value="Unassembled WGS sequence"/>
</dbReference>
<dbReference type="InterPro" id="IPR036918">
    <property type="entry name" value="Pyrv_Knase_C_sf"/>
</dbReference>
<evidence type="ECO:0000259" key="3">
    <source>
        <dbReference type="Pfam" id="PF02887"/>
    </source>
</evidence>
<dbReference type="AlphaFoldDB" id="A0A2K3L1W3"/>
<dbReference type="InterPro" id="IPR001697">
    <property type="entry name" value="Pyr_Knase"/>
</dbReference>
<reference evidence="4 5" key="1">
    <citation type="journal article" date="2014" name="Am. J. Bot.">
        <title>Genome assembly and annotation for red clover (Trifolium pratense; Fabaceae).</title>
        <authorList>
            <person name="Istvanek J."/>
            <person name="Jaros M."/>
            <person name="Krenek A."/>
            <person name="Repkova J."/>
        </authorList>
    </citation>
    <scope>NUCLEOTIDE SEQUENCE [LARGE SCALE GENOMIC DNA]</scope>
    <source>
        <strain evidence="5">cv. Tatra</strain>
        <tissue evidence="4">Young leaves</tissue>
    </source>
</reference>
<keyword evidence="4" id="KW-0418">Kinase</keyword>
<protein>
    <submittedName>
        <fullName evidence="4">Pyruvate kinase</fullName>
    </submittedName>
</protein>
<evidence type="ECO:0000256" key="2">
    <source>
        <dbReference type="ARBA" id="ARBA00022958"/>
    </source>
</evidence>
<evidence type="ECO:0000256" key="1">
    <source>
        <dbReference type="ARBA" id="ARBA00011881"/>
    </source>
</evidence>
<dbReference type="GO" id="GO:0000287">
    <property type="term" value="F:magnesium ion binding"/>
    <property type="evidence" value="ECO:0007669"/>
    <property type="project" value="InterPro"/>
</dbReference>
<evidence type="ECO:0000313" key="4">
    <source>
        <dbReference type="EMBL" id="PNX72522.1"/>
    </source>
</evidence>
<organism evidence="4 5">
    <name type="scientific">Trifolium pratense</name>
    <name type="common">Red clover</name>
    <dbReference type="NCBI Taxonomy" id="57577"/>
    <lineage>
        <taxon>Eukaryota</taxon>
        <taxon>Viridiplantae</taxon>
        <taxon>Streptophyta</taxon>
        <taxon>Embryophyta</taxon>
        <taxon>Tracheophyta</taxon>
        <taxon>Spermatophyta</taxon>
        <taxon>Magnoliopsida</taxon>
        <taxon>eudicotyledons</taxon>
        <taxon>Gunneridae</taxon>
        <taxon>Pentapetalae</taxon>
        <taxon>rosids</taxon>
        <taxon>fabids</taxon>
        <taxon>Fabales</taxon>
        <taxon>Fabaceae</taxon>
        <taxon>Papilionoideae</taxon>
        <taxon>50 kb inversion clade</taxon>
        <taxon>NPAAA clade</taxon>
        <taxon>Hologalegina</taxon>
        <taxon>IRL clade</taxon>
        <taxon>Trifolieae</taxon>
        <taxon>Trifolium</taxon>
    </lineage>
</organism>
<dbReference type="Pfam" id="PF02887">
    <property type="entry name" value="PK_C"/>
    <property type="match status" value="1"/>
</dbReference>
<dbReference type="EMBL" id="ASHM01024758">
    <property type="protein sequence ID" value="PNX72522.1"/>
    <property type="molecule type" value="Genomic_DNA"/>
</dbReference>
<keyword evidence="4" id="KW-0808">Transferase</keyword>
<feature type="non-terminal residue" evidence="4">
    <location>
        <position position="1"/>
    </location>
</feature>
<gene>
    <name evidence="4" type="ORF">L195_g028415</name>
</gene>
<evidence type="ECO:0000313" key="5">
    <source>
        <dbReference type="Proteomes" id="UP000236291"/>
    </source>
</evidence>
<keyword evidence="2" id="KW-0630">Potassium</keyword>
<dbReference type="STRING" id="57577.A0A2K3L1W3"/>
<comment type="caution">
    <text evidence="4">The sequence shown here is derived from an EMBL/GenBank/DDBJ whole genome shotgun (WGS) entry which is preliminary data.</text>
</comment>
<reference evidence="4 5" key="2">
    <citation type="journal article" date="2017" name="Front. Plant Sci.">
        <title>Gene Classification and Mining of Molecular Markers Useful in Red Clover (Trifolium pratense) Breeding.</title>
        <authorList>
            <person name="Istvanek J."/>
            <person name="Dluhosova J."/>
            <person name="Dluhos P."/>
            <person name="Patkova L."/>
            <person name="Nedelnik J."/>
            <person name="Repkova J."/>
        </authorList>
    </citation>
    <scope>NUCLEOTIDE SEQUENCE [LARGE SCALE GENOMIC DNA]</scope>
    <source>
        <strain evidence="5">cv. Tatra</strain>
        <tissue evidence="4">Young leaves</tissue>
    </source>
</reference>
<dbReference type="GO" id="GO:0004743">
    <property type="term" value="F:pyruvate kinase activity"/>
    <property type="evidence" value="ECO:0007669"/>
    <property type="project" value="InterPro"/>
</dbReference>